<dbReference type="EMBL" id="CP032489">
    <property type="protein sequence ID" value="AYD49059.1"/>
    <property type="molecule type" value="Genomic_DNA"/>
</dbReference>
<evidence type="ECO:0000313" key="2">
    <source>
        <dbReference type="Proteomes" id="UP000266118"/>
    </source>
</evidence>
<keyword evidence="2" id="KW-1185">Reference proteome</keyword>
<evidence type="ECO:0000313" key="1">
    <source>
        <dbReference type="EMBL" id="AYD49059.1"/>
    </source>
</evidence>
<dbReference type="AlphaFoldDB" id="A0A386HTQ8"/>
<accession>A0A386HTQ8</accession>
<proteinExistence type="predicted"/>
<dbReference type="RefSeq" id="WP_119990413.1">
    <property type="nucleotide sequence ID" value="NZ_CP032489.1"/>
</dbReference>
<reference evidence="1 2" key="1">
    <citation type="submission" date="2018-09" db="EMBL/GenBank/DDBJ databases">
        <title>Arachidicoccus sp. nov., a bacterium isolated from soil.</title>
        <authorList>
            <person name="Weon H.-Y."/>
            <person name="Kwon S.-W."/>
            <person name="Lee S.A."/>
        </authorList>
    </citation>
    <scope>NUCLEOTIDE SEQUENCE [LARGE SCALE GENOMIC DNA]</scope>
    <source>
        <strain evidence="1 2">KIS59-12</strain>
    </source>
</reference>
<organism evidence="1 2">
    <name type="scientific">Arachidicoccus soli</name>
    <dbReference type="NCBI Taxonomy" id="2341117"/>
    <lineage>
        <taxon>Bacteria</taxon>
        <taxon>Pseudomonadati</taxon>
        <taxon>Bacteroidota</taxon>
        <taxon>Chitinophagia</taxon>
        <taxon>Chitinophagales</taxon>
        <taxon>Chitinophagaceae</taxon>
        <taxon>Arachidicoccus</taxon>
    </lineage>
</organism>
<dbReference type="KEGG" id="ark:D6B99_16410"/>
<dbReference type="OrthoDB" id="678846at2"/>
<gene>
    <name evidence="1" type="ORF">D6B99_16410</name>
</gene>
<protein>
    <submittedName>
        <fullName evidence="1">Uncharacterized protein</fullName>
    </submittedName>
</protein>
<dbReference type="Proteomes" id="UP000266118">
    <property type="component" value="Chromosome"/>
</dbReference>
<sequence>MNSEIKANKQIKPPSGRSFIFRISNADKQRLKSLAEANNTSMSLCILNLIRRLPVGYKEHEMQQQKFEAVYALAKEINYIGKNINQLTVAIRQINADKKMKEGEFLALLQVLKEYNVKRDSIAEILNNHLF</sequence>
<name>A0A386HTQ8_9BACT</name>